<name>A0A3S5AAG2_9PLAT</name>
<feature type="region of interest" description="Disordered" evidence="1">
    <location>
        <begin position="96"/>
        <end position="124"/>
    </location>
</feature>
<evidence type="ECO:0000313" key="2">
    <source>
        <dbReference type="EMBL" id="VEL24125.1"/>
    </source>
</evidence>
<protein>
    <submittedName>
        <fullName evidence="2">Uncharacterized protein</fullName>
    </submittedName>
</protein>
<keyword evidence="3" id="KW-1185">Reference proteome</keyword>
<dbReference type="EMBL" id="CAAALY010066025">
    <property type="protein sequence ID" value="VEL24125.1"/>
    <property type="molecule type" value="Genomic_DNA"/>
</dbReference>
<gene>
    <name evidence="2" type="ORF">PXEA_LOCUS17565</name>
</gene>
<dbReference type="Proteomes" id="UP000784294">
    <property type="component" value="Unassembled WGS sequence"/>
</dbReference>
<proteinExistence type="predicted"/>
<reference evidence="2" key="1">
    <citation type="submission" date="2018-11" db="EMBL/GenBank/DDBJ databases">
        <authorList>
            <consortium name="Pathogen Informatics"/>
        </authorList>
    </citation>
    <scope>NUCLEOTIDE SEQUENCE</scope>
</reference>
<feature type="compositionally biased region" description="Basic and acidic residues" evidence="1">
    <location>
        <begin position="110"/>
        <end position="124"/>
    </location>
</feature>
<accession>A0A3S5AAG2</accession>
<evidence type="ECO:0000256" key="1">
    <source>
        <dbReference type="SAM" id="MobiDB-lite"/>
    </source>
</evidence>
<dbReference type="AlphaFoldDB" id="A0A3S5AAG2"/>
<evidence type="ECO:0000313" key="3">
    <source>
        <dbReference type="Proteomes" id="UP000784294"/>
    </source>
</evidence>
<sequence length="217" mass="23191">MALTLTDHESAIRLCNIVLPDLVSRLPDCSSIVPSAVGSDTELGSISNQSRLLSNIRLLLSELFGPNASDWSVRLAELRVQVAVVQTAGLLYPTRPDHKSSSLHSPINQSHHDENKDHDFVSSSAPHDRVCHALEQISAAVTDCISELGLVSGARGTAAMTVASVHAGLLTAGLQCVQQHVADMLLLPFAYADNLVSKTTLLSYLYVFSIFCCPGAC</sequence>
<organism evidence="2 3">
    <name type="scientific">Protopolystoma xenopodis</name>
    <dbReference type="NCBI Taxonomy" id="117903"/>
    <lineage>
        <taxon>Eukaryota</taxon>
        <taxon>Metazoa</taxon>
        <taxon>Spiralia</taxon>
        <taxon>Lophotrochozoa</taxon>
        <taxon>Platyhelminthes</taxon>
        <taxon>Monogenea</taxon>
        <taxon>Polyopisthocotylea</taxon>
        <taxon>Polystomatidea</taxon>
        <taxon>Polystomatidae</taxon>
        <taxon>Protopolystoma</taxon>
    </lineage>
</organism>
<comment type="caution">
    <text evidence="2">The sequence shown here is derived from an EMBL/GenBank/DDBJ whole genome shotgun (WGS) entry which is preliminary data.</text>
</comment>